<dbReference type="CDD" id="cd16037">
    <property type="entry name" value="sulfatase_like"/>
    <property type="match status" value="1"/>
</dbReference>
<feature type="domain" description="Sulfatase N-terminal" evidence="5">
    <location>
        <begin position="23"/>
        <end position="362"/>
    </location>
</feature>
<evidence type="ECO:0000313" key="6">
    <source>
        <dbReference type="EMBL" id="CAA9230732.1"/>
    </source>
</evidence>
<dbReference type="GO" id="GO:0046872">
    <property type="term" value="F:metal ion binding"/>
    <property type="evidence" value="ECO:0007669"/>
    <property type="project" value="UniProtKB-KW"/>
</dbReference>
<organism evidence="6">
    <name type="scientific">uncultured Chloroflexota bacterium</name>
    <dbReference type="NCBI Taxonomy" id="166587"/>
    <lineage>
        <taxon>Bacteria</taxon>
        <taxon>Bacillati</taxon>
        <taxon>Chloroflexota</taxon>
        <taxon>environmental samples</taxon>
    </lineage>
</organism>
<feature type="region of interest" description="Disordered" evidence="4">
    <location>
        <begin position="140"/>
        <end position="173"/>
    </location>
</feature>
<dbReference type="EMBL" id="CADCTC010000063">
    <property type="protein sequence ID" value="CAA9230732.1"/>
    <property type="molecule type" value="Genomic_DNA"/>
</dbReference>
<dbReference type="PROSITE" id="PS00149">
    <property type="entry name" value="SULFATASE_2"/>
    <property type="match status" value="1"/>
</dbReference>
<accession>A0A6J4HRG2</accession>
<proteinExistence type="inferred from homology"/>
<dbReference type="AlphaFoldDB" id="A0A6J4HRG2"/>
<dbReference type="PANTHER" id="PTHR45953">
    <property type="entry name" value="IDURONATE 2-SULFATASE"/>
    <property type="match status" value="1"/>
</dbReference>
<sequence length="491" mass="54563">MYGDRHDKMTRDPASSAARPDRPNILVLMVDELNVGAMRVYGHPFVQTPNLDRLAAEGVTVERAYCSSPLCVPSRAAFMTGRHPHQLGVYDLASSLSSEEPTWAHLLNAAGYDTALAGKMHFVGADQRHGFKQRLVEDCHGDGSHHGVPDWDAAPRTGRPRSPRLTGAGRAGRTRYTDYDESVRDAAVAYLRERAADAQQQPFALCASFISPHFPLVVEERFFNLYWPELADLPRHPEPPDHPKYQRIRQFFSLEGPFEEEVIRRCRAAYFGLVTFVDELIGSVLAALRETGLAENTFVLFTGDHGEMLGERGLWWKSCMLEGAARVPLICSLPGRLPAGERRANVAGLVDVLPTLLDVAGVACPGFIEGSSLLPVLESGNAAWKDEALVEFLAHTARHPEAALIRKTDGATRKLIYGLHEEAQLYDLDADPDELVNLARLPAHHSELRDMERELLSRWPAEALDHAVRRSQQRRRYVAAGTESTLTELET</sequence>
<dbReference type="InterPro" id="IPR017850">
    <property type="entry name" value="Alkaline_phosphatase_core_sf"/>
</dbReference>
<dbReference type="GO" id="GO:0005737">
    <property type="term" value="C:cytoplasm"/>
    <property type="evidence" value="ECO:0007669"/>
    <property type="project" value="TreeGrafter"/>
</dbReference>
<feature type="compositionally biased region" description="Basic and acidic residues" evidence="4">
    <location>
        <begin position="140"/>
        <end position="149"/>
    </location>
</feature>
<evidence type="ECO:0000256" key="1">
    <source>
        <dbReference type="ARBA" id="ARBA00008779"/>
    </source>
</evidence>
<name>A0A6J4HRG2_9CHLR</name>
<dbReference type="PANTHER" id="PTHR45953:SF1">
    <property type="entry name" value="IDURONATE 2-SULFATASE"/>
    <property type="match status" value="1"/>
</dbReference>
<dbReference type="Gene3D" id="3.40.720.10">
    <property type="entry name" value="Alkaline Phosphatase, subunit A"/>
    <property type="match status" value="1"/>
</dbReference>
<keyword evidence="3 6" id="KW-0378">Hydrolase</keyword>
<evidence type="ECO:0000259" key="5">
    <source>
        <dbReference type="Pfam" id="PF00884"/>
    </source>
</evidence>
<dbReference type="GO" id="GO:0047753">
    <property type="term" value="F:choline-sulfatase activity"/>
    <property type="evidence" value="ECO:0007669"/>
    <property type="project" value="UniProtKB-EC"/>
</dbReference>
<dbReference type="EC" id="3.1.6.6" evidence="6"/>
<dbReference type="InterPro" id="IPR024607">
    <property type="entry name" value="Sulfatase_CS"/>
</dbReference>
<comment type="similarity">
    <text evidence="1">Belongs to the sulfatase family.</text>
</comment>
<protein>
    <submittedName>
        <fullName evidence="6">Choline-sulfatase</fullName>
        <ecNumber evidence="6">3.1.6.6</ecNumber>
    </submittedName>
</protein>
<gene>
    <name evidence="6" type="ORF">AVDCRST_MAG77-1193</name>
</gene>
<dbReference type="InterPro" id="IPR000917">
    <property type="entry name" value="Sulfatase_N"/>
</dbReference>
<reference evidence="6" key="1">
    <citation type="submission" date="2020-02" db="EMBL/GenBank/DDBJ databases">
        <authorList>
            <person name="Meier V. D."/>
        </authorList>
    </citation>
    <scope>NUCLEOTIDE SEQUENCE</scope>
    <source>
        <strain evidence="6">AVDCRST_MAG77</strain>
    </source>
</reference>
<evidence type="ECO:0000256" key="4">
    <source>
        <dbReference type="SAM" id="MobiDB-lite"/>
    </source>
</evidence>
<keyword evidence="2" id="KW-0479">Metal-binding</keyword>
<dbReference type="SUPFAM" id="SSF53649">
    <property type="entry name" value="Alkaline phosphatase-like"/>
    <property type="match status" value="1"/>
</dbReference>
<dbReference type="Pfam" id="PF00884">
    <property type="entry name" value="Sulfatase"/>
    <property type="match status" value="1"/>
</dbReference>
<evidence type="ECO:0000256" key="3">
    <source>
        <dbReference type="ARBA" id="ARBA00022801"/>
    </source>
</evidence>
<evidence type="ECO:0000256" key="2">
    <source>
        <dbReference type="ARBA" id="ARBA00022723"/>
    </source>
</evidence>